<dbReference type="RefSeq" id="WP_125254315.1">
    <property type="nucleotide sequence ID" value="NZ_AQHF01000024.1"/>
</dbReference>
<dbReference type="NCBIfam" id="TIGR00778">
    <property type="entry name" value="ahpD_dom"/>
    <property type="match status" value="1"/>
</dbReference>
<sequence>MKRADYFNQAPQLIQHLLGQEELLKQQAEATFGLKIWELVKLRASQLNQCAFCIAMHTTQATDSGESTNRIIGLSAWKDMTFYTTKERLALSLCEKLTNAEVIEDTFYQELASEFDDKSLVTLTIAINAINSWNRIVKMFKPTVEFNDN</sequence>
<dbReference type="EMBL" id="AQHF01000024">
    <property type="protein sequence ID" value="MBE0346669.1"/>
    <property type="molecule type" value="Genomic_DNA"/>
</dbReference>
<reference evidence="2 3" key="1">
    <citation type="submission" date="2015-06" db="EMBL/GenBank/DDBJ databases">
        <title>Genome sequence of Pseudoalteromonas peptidolytica.</title>
        <authorList>
            <person name="Xie B.-B."/>
            <person name="Rong J.-C."/>
            <person name="Qin Q.-L."/>
            <person name="Zhang Y.-Z."/>
        </authorList>
    </citation>
    <scope>NUCLEOTIDE SEQUENCE [LARGE SCALE GENOMIC DNA]</scope>
    <source>
        <strain evidence="2 3">F12-50-A1</strain>
    </source>
</reference>
<keyword evidence="3" id="KW-1185">Reference proteome</keyword>
<accession>A0A8I0T5Y6</accession>
<dbReference type="PANTHER" id="PTHR34846:SF10">
    <property type="entry name" value="CYTOPLASMIC PROTEIN"/>
    <property type="match status" value="1"/>
</dbReference>
<dbReference type="PANTHER" id="PTHR34846">
    <property type="entry name" value="4-CARBOXYMUCONOLACTONE DECARBOXYLASE FAMILY PROTEIN (AFU_ORTHOLOGUE AFUA_6G11590)"/>
    <property type="match status" value="1"/>
</dbReference>
<dbReference type="Pfam" id="PF02627">
    <property type="entry name" value="CMD"/>
    <property type="match status" value="1"/>
</dbReference>
<dbReference type="GO" id="GO:0051920">
    <property type="term" value="F:peroxiredoxin activity"/>
    <property type="evidence" value="ECO:0007669"/>
    <property type="project" value="InterPro"/>
</dbReference>
<dbReference type="Proteomes" id="UP000660708">
    <property type="component" value="Unassembled WGS sequence"/>
</dbReference>
<dbReference type="InterPro" id="IPR004675">
    <property type="entry name" value="AhpD_core"/>
</dbReference>
<proteinExistence type="predicted"/>
<gene>
    <name evidence="2" type="ORF">PPEP_a2763</name>
</gene>
<organism evidence="2 3">
    <name type="scientific">Pseudoalteromonas peptidolytica F12-50-A1</name>
    <dbReference type="NCBI Taxonomy" id="1315280"/>
    <lineage>
        <taxon>Bacteria</taxon>
        <taxon>Pseudomonadati</taxon>
        <taxon>Pseudomonadota</taxon>
        <taxon>Gammaproteobacteria</taxon>
        <taxon>Alteromonadales</taxon>
        <taxon>Pseudoalteromonadaceae</taxon>
        <taxon>Pseudoalteromonas</taxon>
    </lineage>
</organism>
<dbReference type="InterPro" id="IPR003779">
    <property type="entry name" value="CMD-like"/>
</dbReference>
<evidence type="ECO:0000313" key="2">
    <source>
        <dbReference type="EMBL" id="MBE0346669.1"/>
    </source>
</evidence>
<name>A0A8I0T5Y6_9GAMM</name>
<dbReference type="Gene3D" id="1.20.1290.10">
    <property type="entry name" value="AhpD-like"/>
    <property type="match status" value="1"/>
</dbReference>
<dbReference type="InterPro" id="IPR029032">
    <property type="entry name" value="AhpD-like"/>
</dbReference>
<feature type="domain" description="Carboxymuconolactone decarboxylase-like" evidence="1">
    <location>
        <begin position="34"/>
        <end position="93"/>
    </location>
</feature>
<dbReference type="AlphaFoldDB" id="A0A8I0T5Y6"/>
<evidence type="ECO:0000313" key="3">
    <source>
        <dbReference type="Proteomes" id="UP000660708"/>
    </source>
</evidence>
<comment type="caution">
    <text evidence="2">The sequence shown here is derived from an EMBL/GenBank/DDBJ whole genome shotgun (WGS) entry which is preliminary data.</text>
</comment>
<dbReference type="SUPFAM" id="SSF69118">
    <property type="entry name" value="AhpD-like"/>
    <property type="match status" value="1"/>
</dbReference>
<protein>
    <recommendedName>
        <fullName evidence="1">Carboxymuconolactone decarboxylase-like domain-containing protein</fullName>
    </recommendedName>
</protein>
<evidence type="ECO:0000259" key="1">
    <source>
        <dbReference type="Pfam" id="PF02627"/>
    </source>
</evidence>